<dbReference type="EMBL" id="PCRZ01000029">
    <property type="protein sequence ID" value="PIP29893.1"/>
    <property type="molecule type" value="Genomic_DNA"/>
</dbReference>
<dbReference type="SUPFAM" id="SSF53244">
    <property type="entry name" value="MurD-like peptide ligases, peptide-binding domain"/>
    <property type="match status" value="1"/>
</dbReference>
<evidence type="ECO:0000256" key="8">
    <source>
        <dbReference type="ARBA" id="ARBA00022840"/>
    </source>
</evidence>
<evidence type="ECO:0000256" key="14">
    <source>
        <dbReference type="HAMAP-Rule" id="MF_00046"/>
    </source>
</evidence>
<dbReference type="InterPro" id="IPR004101">
    <property type="entry name" value="Mur_ligase_C"/>
</dbReference>
<dbReference type="SUPFAM" id="SSF51984">
    <property type="entry name" value="MurCD N-terminal domain"/>
    <property type="match status" value="1"/>
</dbReference>
<dbReference type="AlphaFoldDB" id="A0A2G9Z9R4"/>
<evidence type="ECO:0000259" key="17">
    <source>
        <dbReference type="Pfam" id="PF08245"/>
    </source>
</evidence>
<evidence type="ECO:0000256" key="5">
    <source>
        <dbReference type="ARBA" id="ARBA00022598"/>
    </source>
</evidence>
<reference evidence="18 19" key="1">
    <citation type="submission" date="2017-09" db="EMBL/GenBank/DDBJ databases">
        <title>Depth-based differentiation of microbial function through sediment-hosted aquifers and enrichment of novel symbionts in the deep terrestrial subsurface.</title>
        <authorList>
            <person name="Probst A.J."/>
            <person name="Ladd B."/>
            <person name="Jarett J.K."/>
            <person name="Geller-Mcgrath D.E."/>
            <person name="Sieber C.M."/>
            <person name="Emerson J.B."/>
            <person name="Anantharaman K."/>
            <person name="Thomas B.C."/>
            <person name="Malmstrom R."/>
            <person name="Stieglmeier M."/>
            <person name="Klingl A."/>
            <person name="Woyke T."/>
            <person name="Ryan C.M."/>
            <person name="Banfield J.F."/>
        </authorList>
    </citation>
    <scope>NUCLEOTIDE SEQUENCE [LARGE SCALE GENOMIC DNA]</scope>
    <source>
        <strain evidence="18">CG23_combo_of_CG06-09_8_20_14_all_54_14</strain>
    </source>
</reference>
<dbReference type="GO" id="GO:0008360">
    <property type="term" value="P:regulation of cell shape"/>
    <property type="evidence" value="ECO:0007669"/>
    <property type="project" value="UniProtKB-KW"/>
</dbReference>
<keyword evidence="4 14" id="KW-0963">Cytoplasm</keyword>
<dbReference type="Gene3D" id="3.40.1190.10">
    <property type="entry name" value="Mur-like, catalytic domain"/>
    <property type="match status" value="1"/>
</dbReference>
<keyword evidence="5 14" id="KW-0436">Ligase</keyword>
<comment type="similarity">
    <text evidence="14">Belongs to the MurCDEF family.</text>
</comment>
<dbReference type="GO" id="GO:0071555">
    <property type="term" value="P:cell wall organization"/>
    <property type="evidence" value="ECO:0007669"/>
    <property type="project" value="UniProtKB-KW"/>
</dbReference>
<gene>
    <name evidence="14" type="primary">murC</name>
    <name evidence="18" type="ORF">COX26_01635</name>
</gene>
<evidence type="ECO:0000259" key="15">
    <source>
        <dbReference type="Pfam" id="PF01225"/>
    </source>
</evidence>
<evidence type="ECO:0000256" key="2">
    <source>
        <dbReference type="ARBA" id="ARBA00004752"/>
    </source>
</evidence>
<comment type="caution">
    <text evidence="18">The sequence shown here is derived from an EMBL/GenBank/DDBJ whole genome shotgun (WGS) entry which is preliminary data.</text>
</comment>
<dbReference type="PANTHER" id="PTHR43445">
    <property type="entry name" value="UDP-N-ACETYLMURAMATE--L-ALANINE LIGASE-RELATED"/>
    <property type="match status" value="1"/>
</dbReference>
<keyword evidence="8 14" id="KW-0067">ATP-binding</keyword>
<evidence type="ECO:0000313" key="19">
    <source>
        <dbReference type="Proteomes" id="UP000228812"/>
    </source>
</evidence>
<evidence type="ECO:0000256" key="4">
    <source>
        <dbReference type="ARBA" id="ARBA00022490"/>
    </source>
</evidence>
<dbReference type="InterPro" id="IPR013221">
    <property type="entry name" value="Mur_ligase_cen"/>
</dbReference>
<dbReference type="Gene3D" id="3.90.190.20">
    <property type="entry name" value="Mur ligase, C-terminal domain"/>
    <property type="match status" value="1"/>
</dbReference>
<evidence type="ECO:0000256" key="9">
    <source>
        <dbReference type="ARBA" id="ARBA00022960"/>
    </source>
</evidence>
<dbReference type="InterPro" id="IPR036615">
    <property type="entry name" value="Mur_ligase_C_dom_sf"/>
</dbReference>
<sequence length="431" mass="47983">MKLELRNVKHVHCIGIGGIGVSAIARMLHLQGKRVTGSDMSRSPMTAMLRKLGIRVFFGHRAANVPKDTDLVVYTRAVSRDNPELCAARRRGIPCLSYAEMLGVLSREKYTIAVSGAHGKTTTTAMMGHILRKAKLLPTIIVGGIMADTGTNFVAGRGKYLVVEACEYKKSFLSIRPRIIVITNIDNDHLDYYKNFKNIRCAFAEFAAKLPRGGFLVCGPRDQNLREAVRGTRATVVDFTKSPRIPGLKVLGAHNTKNAQAALAAARVLGVPTKTAERALRTFRGVRRRFECKGAWRGIRFYDDYAHHPTEIKATLRAAREHFGKKKRIWCVFQPHLYSRTRLLMKDFARSFNDANGVLLADIYAAREKDDGRTNSRTLAEKINAYTPALYLGNFPHIASFLKVHVAKGDVVVTMGAGEAYTVFDLIHKNK</sequence>
<evidence type="ECO:0000256" key="10">
    <source>
        <dbReference type="ARBA" id="ARBA00022984"/>
    </source>
</evidence>
<dbReference type="Pfam" id="PF01225">
    <property type="entry name" value="Mur_ligase"/>
    <property type="match status" value="1"/>
</dbReference>
<evidence type="ECO:0000256" key="3">
    <source>
        <dbReference type="ARBA" id="ARBA00012211"/>
    </source>
</evidence>
<dbReference type="GO" id="GO:0005737">
    <property type="term" value="C:cytoplasm"/>
    <property type="evidence" value="ECO:0007669"/>
    <property type="project" value="UniProtKB-SubCell"/>
</dbReference>
<evidence type="ECO:0000256" key="1">
    <source>
        <dbReference type="ARBA" id="ARBA00004496"/>
    </source>
</evidence>
<keyword evidence="7 14" id="KW-0547">Nucleotide-binding</keyword>
<comment type="function">
    <text evidence="14">Cell wall formation.</text>
</comment>
<dbReference type="InterPro" id="IPR050061">
    <property type="entry name" value="MurCDEF_pg_biosynth"/>
</dbReference>
<protein>
    <recommendedName>
        <fullName evidence="3 14">UDP-N-acetylmuramate--L-alanine ligase</fullName>
        <ecNumber evidence="3 14">6.3.2.8</ecNumber>
    </recommendedName>
    <alternativeName>
        <fullName evidence="14">UDP-N-acetylmuramoyl-L-alanine synthetase</fullName>
    </alternativeName>
</protein>
<evidence type="ECO:0000256" key="6">
    <source>
        <dbReference type="ARBA" id="ARBA00022618"/>
    </source>
</evidence>
<dbReference type="GO" id="GO:0005524">
    <property type="term" value="F:ATP binding"/>
    <property type="evidence" value="ECO:0007669"/>
    <property type="project" value="UniProtKB-UniRule"/>
</dbReference>
<dbReference type="Pfam" id="PF02875">
    <property type="entry name" value="Mur_ligase_C"/>
    <property type="match status" value="1"/>
</dbReference>
<keyword evidence="12 14" id="KW-0961">Cell wall biogenesis/degradation</keyword>
<feature type="domain" description="Mur ligase central" evidence="17">
    <location>
        <begin position="114"/>
        <end position="241"/>
    </location>
</feature>
<dbReference type="Gene3D" id="3.40.50.720">
    <property type="entry name" value="NAD(P)-binding Rossmann-like Domain"/>
    <property type="match status" value="1"/>
</dbReference>
<dbReference type="SUPFAM" id="SSF53623">
    <property type="entry name" value="MurD-like peptide ligases, catalytic domain"/>
    <property type="match status" value="1"/>
</dbReference>
<comment type="pathway">
    <text evidence="2 14">Cell wall biogenesis; peptidoglycan biosynthesis.</text>
</comment>
<dbReference type="GO" id="GO:0051301">
    <property type="term" value="P:cell division"/>
    <property type="evidence" value="ECO:0007669"/>
    <property type="project" value="UniProtKB-KW"/>
</dbReference>
<evidence type="ECO:0000256" key="11">
    <source>
        <dbReference type="ARBA" id="ARBA00023306"/>
    </source>
</evidence>
<comment type="catalytic activity">
    <reaction evidence="13 14">
        <text>UDP-N-acetyl-alpha-D-muramate + L-alanine + ATP = UDP-N-acetyl-alpha-D-muramoyl-L-alanine + ADP + phosphate + H(+)</text>
        <dbReference type="Rhea" id="RHEA:23372"/>
        <dbReference type="ChEBI" id="CHEBI:15378"/>
        <dbReference type="ChEBI" id="CHEBI:30616"/>
        <dbReference type="ChEBI" id="CHEBI:43474"/>
        <dbReference type="ChEBI" id="CHEBI:57972"/>
        <dbReference type="ChEBI" id="CHEBI:70757"/>
        <dbReference type="ChEBI" id="CHEBI:83898"/>
        <dbReference type="ChEBI" id="CHEBI:456216"/>
        <dbReference type="EC" id="6.3.2.8"/>
    </reaction>
</comment>
<dbReference type="HAMAP" id="MF_00046">
    <property type="entry name" value="MurC"/>
    <property type="match status" value="1"/>
</dbReference>
<organism evidence="18 19">
    <name type="scientific">Candidatus Jorgensenbacteria bacterium CG23_combo_of_CG06-09_8_20_14_all_54_14</name>
    <dbReference type="NCBI Taxonomy" id="1974595"/>
    <lineage>
        <taxon>Bacteria</taxon>
        <taxon>Candidatus Joergenseniibacteriota</taxon>
    </lineage>
</organism>
<feature type="domain" description="Mur ligase C-terminal" evidence="16">
    <location>
        <begin position="288"/>
        <end position="418"/>
    </location>
</feature>
<keyword evidence="6 14" id="KW-0132">Cell division</keyword>
<proteinExistence type="inferred from homology"/>
<keyword evidence="9 14" id="KW-0133">Cell shape</keyword>
<comment type="subcellular location">
    <subcellularLocation>
        <location evidence="1 14">Cytoplasm</location>
    </subcellularLocation>
</comment>
<evidence type="ECO:0000259" key="16">
    <source>
        <dbReference type="Pfam" id="PF02875"/>
    </source>
</evidence>
<dbReference type="Pfam" id="PF08245">
    <property type="entry name" value="Mur_ligase_M"/>
    <property type="match status" value="1"/>
</dbReference>
<evidence type="ECO:0000256" key="7">
    <source>
        <dbReference type="ARBA" id="ARBA00022741"/>
    </source>
</evidence>
<feature type="domain" description="Mur ligase N-terminal catalytic" evidence="15">
    <location>
        <begin position="10"/>
        <end position="110"/>
    </location>
</feature>
<keyword evidence="11 14" id="KW-0131">Cell cycle</keyword>
<dbReference type="GO" id="GO:0009252">
    <property type="term" value="P:peptidoglycan biosynthetic process"/>
    <property type="evidence" value="ECO:0007669"/>
    <property type="project" value="UniProtKB-UniRule"/>
</dbReference>
<dbReference type="UniPathway" id="UPA00219"/>
<dbReference type="PANTHER" id="PTHR43445:SF3">
    <property type="entry name" value="UDP-N-ACETYLMURAMATE--L-ALANINE LIGASE"/>
    <property type="match status" value="1"/>
</dbReference>
<feature type="binding site" evidence="14">
    <location>
        <begin position="116"/>
        <end position="122"/>
    </location>
    <ligand>
        <name>ATP</name>
        <dbReference type="ChEBI" id="CHEBI:30616"/>
    </ligand>
</feature>
<dbReference type="InterPro" id="IPR005758">
    <property type="entry name" value="UDP-N-AcMur_Ala_ligase_MurC"/>
</dbReference>
<dbReference type="EC" id="6.3.2.8" evidence="3 14"/>
<name>A0A2G9Z9R4_9BACT</name>
<keyword evidence="10 14" id="KW-0573">Peptidoglycan synthesis</keyword>
<evidence type="ECO:0000256" key="13">
    <source>
        <dbReference type="ARBA" id="ARBA00047833"/>
    </source>
</evidence>
<accession>A0A2G9Z9R4</accession>
<dbReference type="Proteomes" id="UP000228812">
    <property type="component" value="Unassembled WGS sequence"/>
</dbReference>
<dbReference type="InterPro" id="IPR036565">
    <property type="entry name" value="Mur-like_cat_sf"/>
</dbReference>
<evidence type="ECO:0000313" key="18">
    <source>
        <dbReference type="EMBL" id="PIP29893.1"/>
    </source>
</evidence>
<evidence type="ECO:0000256" key="12">
    <source>
        <dbReference type="ARBA" id="ARBA00023316"/>
    </source>
</evidence>
<dbReference type="InterPro" id="IPR000713">
    <property type="entry name" value="Mur_ligase_N"/>
</dbReference>
<dbReference type="GO" id="GO:0008763">
    <property type="term" value="F:UDP-N-acetylmuramate-L-alanine ligase activity"/>
    <property type="evidence" value="ECO:0007669"/>
    <property type="project" value="UniProtKB-UniRule"/>
</dbReference>